<keyword evidence="5 14" id="KW-0432">Leucine biosynthesis</keyword>
<comment type="cofactor">
    <cofactor evidence="1">
        <name>Mn(2+)</name>
        <dbReference type="ChEBI" id="CHEBI:29035"/>
    </cofactor>
</comment>
<feature type="domain" description="Isopropylmalate dehydrogenase-like" evidence="17">
    <location>
        <begin position="674"/>
        <end position="1012"/>
    </location>
</feature>
<evidence type="ECO:0000256" key="13">
    <source>
        <dbReference type="RuleBase" id="RU004443"/>
    </source>
</evidence>
<feature type="domain" description="AAA+ ATPase" evidence="16">
    <location>
        <begin position="457"/>
        <end position="576"/>
    </location>
</feature>
<evidence type="ECO:0000256" key="15">
    <source>
        <dbReference type="SAM" id="MobiDB-lite"/>
    </source>
</evidence>
<comment type="cofactor">
    <cofactor evidence="14">
        <name>Mg(2+)</name>
        <dbReference type="ChEBI" id="CHEBI:18420"/>
    </cofactor>
    <cofactor evidence="14">
        <name>Mn(2+)</name>
        <dbReference type="ChEBI" id="CHEBI:29035"/>
    </cofactor>
    <text evidence="14">Binds 1 Mg(2+) or Mn(2+) ion per subunit.</text>
</comment>
<evidence type="ECO:0000313" key="18">
    <source>
        <dbReference type="EMBL" id="KXT14115.1"/>
    </source>
</evidence>
<evidence type="ECO:0000256" key="9">
    <source>
        <dbReference type="ARBA" id="ARBA00023002"/>
    </source>
</evidence>
<dbReference type="InterPro" id="IPR024084">
    <property type="entry name" value="IsoPropMal-DH-like_dom"/>
</dbReference>
<dbReference type="InterPro" id="IPR003959">
    <property type="entry name" value="ATPase_AAA_core"/>
</dbReference>
<dbReference type="CDD" id="cd19481">
    <property type="entry name" value="RecA-like_protease"/>
    <property type="match status" value="1"/>
</dbReference>
<gene>
    <name evidence="18" type="ORF">AC579_95</name>
</gene>
<evidence type="ECO:0000256" key="3">
    <source>
        <dbReference type="ARBA" id="ARBA00011738"/>
    </source>
</evidence>
<evidence type="ECO:0000256" key="7">
    <source>
        <dbReference type="ARBA" id="ARBA00022723"/>
    </source>
</evidence>
<dbReference type="Gene3D" id="3.40.718.10">
    <property type="entry name" value="Isopropylmalate Dehydrogenase"/>
    <property type="match status" value="1"/>
</dbReference>
<keyword evidence="19" id="KW-1185">Reference proteome</keyword>
<name>A0A139IHN3_9PEZI</name>
<evidence type="ECO:0000256" key="2">
    <source>
        <dbReference type="ARBA" id="ARBA00007769"/>
    </source>
</evidence>
<evidence type="ECO:0000256" key="14">
    <source>
        <dbReference type="RuleBase" id="RU004445"/>
    </source>
</evidence>
<evidence type="ECO:0000256" key="8">
    <source>
        <dbReference type="ARBA" id="ARBA00022842"/>
    </source>
</evidence>
<proteinExistence type="inferred from homology"/>
<dbReference type="STRING" id="113226.A0A139IHN3"/>
<keyword evidence="7 14" id="KW-0479">Metal-binding</keyword>
<dbReference type="PANTHER" id="PTHR42979:SF1">
    <property type="entry name" value="3-ISOPROPYLMALATE DEHYDROGENASE"/>
    <property type="match status" value="1"/>
</dbReference>
<evidence type="ECO:0000256" key="5">
    <source>
        <dbReference type="ARBA" id="ARBA00022430"/>
    </source>
</evidence>
<keyword evidence="11" id="KW-0464">Manganese</keyword>
<comment type="catalytic activity">
    <reaction evidence="14">
        <text>(2R,3S)-3-isopropylmalate + NAD(+) = 4-methyl-2-oxopentanoate + CO2 + NADH</text>
        <dbReference type="Rhea" id="RHEA:32271"/>
        <dbReference type="ChEBI" id="CHEBI:16526"/>
        <dbReference type="ChEBI" id="CHEBI:17865"/>
        <dbReference type="ChEBI" id="CHEBI:35121"/>
        <dbReference type="ChEBI" id="CHEBI:57540"/>
        <dbReference type="ChEBI" id="CHEBI:57945"/>
        <dbReference type="EC" id="1.1.1.85"/>
    </reaction>
</comment>
<keyword evidence="6" id="KW-0028">Amino-acid biosynthesis</keyword>
<dbReference type="SMART" id="SM00382">
    <property type="entry name" value="AAA"/>
    <property type="match status" value="1"/>
</dbReference>
<comment type="similarity">
    <text evidence="2 13">Belongs to the isocitrate and isopropylmalate dehydrogenases family.</text>
</comment>
<dbReference type="GO" id="GO:0009098">
    <property type="term" value="P:L-leucine biosynthetic process"/>
    <property type="evidence" value="ECO:0007669"/>
    <property type="project" value="UniProtKB-UniPathway"/>
</dbReference>
<keyword evidence="8" id="KW-0460">Magnesium</keyword>
<protein>
    <recommendedName>
        <fullName evidence="4 14">3-isopropylmalate dehydrogenase</fullName>
        <ecNumber evidence="4 14">1.1.1.85</ecNumber>
    </recommendedName>
</protein>
<evidence type="ECO:0000259" key="17">
    <source>
        <dbReference type="SMART" id="SM01329"/>
    </source>
</evidence>
<evidence type="ECO:0000256" key="1">
    <source>
        <dbReference type="ARBA" id="ARBA00001936"/>
    </source>
</evidence>
<comment type="subunit">
    <text evidence="3 14">Homodimer.</text>
</comment>
<dbReference type="GO" id="GO:0005829">
    <property type="term" value="C:cytosol"/>
    <property type="evidence" value="ECO:0007669"/>
    <property type="project" value="TreeGrafter"/>
</dbReference>
<comment type="caution">
    <text evidence="18">The sequence shown here is derived from an EMBL/GenBank/DDBJ whole genome shotgun (WGS) entry which is preliminary data.</text>
</comment>
<dbReference type="Pfam" id="PF22942">
    <property type="entry name" value="DUF7025"/>
    <property type="match status" value="1"/>
</dbReference>
<dbReference type="GO" id="GO:0051287">
    <property type="term" value="F:NAD binding"/>
    <property type="evidence" value="ECO:0007669"/>
    <property type="project" value="InterPro"/>
</dbReference>
<dbReference type="PANTHER" id="PTHR42979">
    <property type="entry name" value="3-ISOPROPYLMALATE DEHYDROGENASE"/>
    <property type="match status" value="1"/>
</dbReference>
<dbReference type="InterPro" id="IPR054289">
    <property type="entry name" value="DUF7025"/>
</dbReference>
<dbReference type="GO" id="GO:0003862">
    <property type="term" value="F:3-isopropylmalate dehydrogenase activity"/>
    <property type="evidence" value="ECO:0007669"/>
    <property type="project" value="UniProtKB-EC"/>
</dbReference>
<dbReference type="GO" id="GO:0000287">
    <property type="term" value="F:magnesium ion binding"/>
    <property type="evidence" value="ECO:0007669"/>
    <property type="project" value="InterPro"/>
</dbReference>
<evidence type="ECO:0000313" key="19">
    <source>
        <dbReference type="Proteomes" id="UP000073492"/>
    </source>
</evidence>
<dbReference type="OrthoDB" id="10042665at2759"/>
<dbReference type="InterPro" id="IPR004429">
    <property type="entry name" value="Isopropylmalate_DH"/>
</dbReference>
<dbReference type="SMART" id="SM01329">
    <property type="entry name" value="Iso_dh"/>
    <property type="match status" value="1"/>
</dbReference>
<evidence type="ECO:0000256" key="4">
    <source>
        <dbReference type="ARBA" id="ARBA00013101"/>
    </source>
</evidence>
<dbReference type="GO" id="GO:0016887">
    <property type="term" value="F:ATP hydrolysis activity"/>
    <property type="evidence" value="ECO:0007669"/>
    <property type="project" value="InterPro"/>
</dbReference>
<evidence type="ECO:0000256" key="6">
    <source>
        <dbReference type="ARBA" id="ARBA00022605"/>
    </source>
</evidence>
<dbReference type="SUPFAM" id="SSF53659">
    <property type="entry name" value="Isocitrate/Isopropylmalate dehydrogenase-like"/>
    <property type="match status" value="1"/>
</dbReference>
<dbReference type="InterPro" id="IPR027417">
    <property type="entry name" value="P-loop_NTPase"/>
</dbReference>
<evidence type="ECO:0000259" key="16">
    <source>
        <dbReference type="SMART" id="SM00382"/>
    </source>
</evidence>
<dbReference type="EC" id="1.1.1.85" evidence="4 14"/>
<keyword evidence="12 14" id="KW-0100">Branched-chain amino acid biosynthesis</keyword>
<comment type="function">
    <text evidence="14">Catalyzes the oxidation of 3-carboxy-2-hydroxy-4-methylpentanoate (3-isopropylmalate) to 3-carboxy-4-methyl-2-oxopentanoate. The product decarboxylates to 4-methyl-2 oxopentanoate.</text>
</comment>
<dbReference type="Pfam" id="PF00180">
    <property type="entry name" value="Iso_dh"/>
    <property type="match status" value="1"/>
</dbReference>
<dbReference type="AlphaFoldDB" id="A0A139IHN3"/>
<sequence>MASLGLRLSEAWRSQFEKRPQEYPAKIKNQAVNTRKTDQSSEDTSLGEKKTPNTIKTPPAAQPVDPSLGYRDECITVDARLDRKGQYVLVKGTDVLEKNEAKKARKADALLDPYCLVITRRYNMMALVESTILEIQSPGLCQAIRNVVTYYPDQSFRVGATIKCDDPPKLIYYHRHELAAYKGREETDGRTNRQINLLLGFLDAHIGNQIEQYEAFLAAGMIKFSHLWMMFKPGSLVYEAEPQQLYYLKGGEYAETPCGKVYALECDGYFGKATRMLKINAFGTPREVDTLAFRPLTVCADSEGIANKAMARAQRFLQLRGIHNLQHNRKGRVIIDAKTFLRRVVPGDEDRKTSQKKGLVINEACKCWCAVCRKERAETPDDYDHEVREISPNDLLLCSSSVLGFALATHDWTVLDIDELSEVQWCDDAIDRLVLDSRQKRVLSSLISSPVFTEGVEGDVIGTGKTLTAESVCESLRRPLYVVSGGELGVSPQEVEKSLQQILELSRLWKAVILIDEADVFLEARSAQDIVRNNFVSVSLRRLEYFEGILMLTTNRVEQFDEAFISRIHLALSYPELQPWMRKAIWTNALKRIPSDQVAVDPLSSDLDDISKIQLNGRVISYAVRTAKAIADEDKSKLSIERLWDVVGVQQKFNEHLRLRSGHDEAPEPILQKVTAEALKVLDVVEKSSADVHFDIQEHLLGGASIDAHGEPLTDAALAAAKAADAVILGAIGGPKWGTGKVRPEQGILKLRKEMGTYGNLRPCFFASESLVKSSPLKEEVCKGVNFNIVRELTGGIYFGDRKEDDGSGFALDTEPYSRAEIERVTRLAAHLALAEDPPAPVWSLDKANVMATSRLWRKTVTEVMEKEFPQLKLGHHLIDSAAMLMVKNPRALNGIIVTSNLFGDIISDEASVIPGSLGLLPSASLTSSPDGKSKCNGIYEPIHGSAPDISGKGIVNPVAMLLSLGMMFKYSLQQPELSKKIDEAVRNVIESGVKTADIGGSAKTSEVGDAVAKELAALLK</sequence>
<organism evidence="18 19">
    <name type="scientific">Pseudocercospora musae</name>
    <dbReference type="NCBI Taxonomy" id="113226"/>
    <lineage>
        <taxon>Eukaryota</taxon>
        <taxon>Fungi</taxon>
        <taxon>Dikarya</taxon>
        <taxon>Ascomycota</taxon>
        <taxon>Pezizomycotina</taxon>
        <taxon>Dothideomycetes</taxon>
        <taxon>Dothideomycetidae</taxon>
        <taxon>Mycosphaerellales</taxon>
        <taxon>Mycosphaerellaceae</taxon>
        <taxon>Pseudocercospora</taxon>
    </lineage>
</organism>
<dbReference type="EMBL" id="LFZO01000093">
    <property type="protein sequence ID" value="KXT14115.1"/>
    <property type="molecule type" value="Genomic_DNA"/>
</dbReference>
<keyword evidence="10 14" id="KW-0520">NAD</keyword>
<evidence type="ECO:0000256" key="10">
    <source>
        <dbReference type="ARBA" id="ARBA00023027"/>
    </source>
</evidence>
<comment type="pathway">
    <text evidence="14">Amino-acid biosynthesis; L-leucine biosynthesis; L-leucine from 3-methyl-2-oxobutanoate: step 3/4.</text>
</comment>
<dbReference type="Pfam" id="PF00004">
    <property type="entry name" value="AAA"/>
    <property type="match status" value="1"/>
</dbReference>
<feature type="region of interest" description="Disordered" evidence="15">
    <location>
        <begin position="15"/>
        <end position="67"/>
    </location>
</feature>
<accession>A0A139IHN3</accession>
<dbReference type="FunFam" id="3.40.718.10:FF:000006">
    <property type="entry name" value="3-isopropylmalate dehydrogenase"/>
    <property type="match status" value="1"/>
</dbReference>
<dbReference type="Proteomes" id="UP000073492">
    <property type="component" value="Unassembled WGS sequence"/>
</dbReference>
<dbReference type="InterPro" id="IPR003593">
    <property type="entry name" value="AAA+_ATPase"/>
</dbReference>
<reference evidence="18 19" key="1">
    <citation type="submission" date="2015-07" db="EMBL/GenBank/DDBJ databases">
        <title>Comparative genomics of the Sigatoka disease complex on banana suggests a link between parallel evolutionary changes in Pseudocercospora fijiensis and Pseudocercospora eumusae and increased virulence on the banana host.</title>
        <authorList>
            <person name="Chang T.-C."/>
            <person name="Salvucci A."/>
            <person name="Crous P.W."/>
            <person name="Stergiopoulos I."/>
        </authorList>
    </citation>
    <scope>NUCLEOTIDE SEQUENCE [LARGE SCALE GENOMIC DNA]</scope>
    <source>
        <strain evidence="18 19">CBS 116634</strain>
    </source>
</reference>
<dbReference type="Gene3D" id="3.40.50.300">
    <property type="entry name" value="P-loop containing nucleotide triphosphate hydrolases"/>
    <property type="match status" value="1"/>
</dbReference>
<evidence type="ECO:0000256" key="12">
    <source>
        <dbReference type="ARBA" id="ARBA00023304"/>
    </source>
</evidence>
<keyword evidence="9 13" id="KW-0560">Oxidoreductase</keyword>
<dbReference type="GO" id="GO:0005524">
    <property type="term" value="F:ATP binding"/>
    <property type="evidence" value="ECO:0007669"/>
    <property type="project" value="InterPro"/>
</dbReference>
<dbReference type="PROSITE" id="PS00470">
    <property type="entry name" value="IDH_IMDH"/>
    <property type="match status" value="1"/>
</dbReference>
<dbReference type="SUPFAM" id="SSF52540">
    <property type="entry name" value="P-loop containing nucleoside triphosphate hydrolases"/>
    <property type="match status" value="1"/>
</dbReference>
<dbReference type="UniPathway" id="UPA00048">
    <property type="reaction ID" value="UER00072"/>
</dbReference>
<dbReference type="NCBIfam" id="TIGR00169">
    <property type="entry name" value="leuB"/>
    <property type="match status" value="1"/>
</dbReference>
<evidence type="ECO:0000256" key="11">
    <source>
        <dbReference type="ARBA" id="ARBA00023211"/>
    </source>
</evidence>
<dbReference type="InterPro" id="IPR019818">
    <property type="entry name" value="IsoCit/isopropylmalate_DH_CS"/>
</dbReference>